<reference evidence="8 9" key="1">
    <citation type="submission" date="2019-08" db="EMBL/GenBank/DDBJ databases">
        <title>In-depth cultivation of the pig gut microbiome towards novel bacterial diversity and tailored functional studies.</title>
        <authorList>
            <person name="Wylensek D."/>
            <person name="Hitch T.C.A."/>
            <person name="Clavel T."/>
        </authorList>
    </citation>
    <scope>NUCLEOTIDE SEQUENCE [LARGE SCALE GENOMIC DNA]</scope>
    <source>
        <strain evidence="8 9">BL-389-WT-3D</strain>
    </source>
</reference>
<dbReference type="PANTHER" id="PTHR43273:SF8">
    <property type="entry name" value="RADICAL SAM DOMAIN PROTEIN"/>
    <property type="match status" value="1"/>
</dbReference>
<evidence type="ECO:0000256" key="6">
    <source>
        <dbReference type="ARBA" id="ARBA00023014"/>
    </source>
</evidence>
<sequence>MRDRGACMNNKPFIHLFRTPLGFYFYDVNTNEIVEVDHQIYRYLEVGENESSEQIQSRISSLKMRGYLKEKHVEQTKHPVTELLPFYAESKIGQLILQVTQNCNLRCNYCVYSGGYDTRMHNNKRMSFEMAKKSIDFLKLHSRNQERVIIGFYGGEPLLEFSLIKKCVEYAESTLKGKKIEYSTTTNATLLNDEVIRYFILKNFLITVSLDGPKDIQDSSRRFGDGSRGTFELVMNNLKKIKEIDNDYFERNVRINTVLVPERGYASIDSFFSGNEIFKNLSISSATVSDSYSKTKTQVSEQFLEEQQYELFKTFLAELGYLPKEKESLLMRSYIEHLCDTRSDLERAVREEVPSEWHRGGPCLPGIMRLFVTVDGTFLPCEKVCEISDYAQIGNIEDGFDIKKMDALLNIERITEDECKECWAYSECSSCIRFCNGEKEEMRRMLLGKCKDIRNGIESMCKDYTVLQKYGFSQPLSLD</sequence>
<feature type="domain" description="Radical SAM core" evidence="7">
    <location>
        <begin position="87"/>
        <end position="322"/>
    </location>
</feature>
<dbReference type="NCBIfam" id="TIGR04068">
    <property type="entry name" value="rSAM_ocin_clost"/>
    <property type="match status" value="1"/>
</dbReference>
<accession>A0A844F5D0</accession>
<evidence type="ECO:0000259" key="7">
    <source>
        <dbReference type="PROSITE" id="PS51918"/>
    </source>
</evidence>
<dbReference type="InterPro" id="IPR024001">
    <property type="entry name" value="Cys-rich_pep_rSAM_mat_CcpM"/>
</dbReference>
<keyword evidence="2" id="KW-0004">4Fe-4S</keyword>
<keyword evidence="4" id="KW-0479">Metal-binding</keyword>
<dbReference type="Proteomes" id="UP000462363">
    <property type="component" value="Unassembled WGS sequence"/>
</dbReference>
<dbReference type="Gene3D" id="3.20.20.70">
    <property type="entry name" value="Aldolase class I"/>
    <property type="match status" value="1"/>
</dbReference>
<evidence type="ECO:0000313" key="9">
    <source>
        <dbReference type="Proteomes" id="UP000462363"/>
    </source>
</evidence>
<dbReference type="EMBL" id="VUMB01000046">
    <property type="protein sequence ID" value="MSS41692.1"/>
    <property type="molecule type" value="Genomic_DNA"/>
</dbReference>
<comment type="caution">
    <text evidence="8">The sequence shown here is derived from an EMBL/GenBank/DDBJ whole genome shotgun (WGS) entry which is preliminary data.</text>
</comment>
<dbReference type="GO" id="GO:0051539">
    <property type="term" value="F:4 iron, 4 sulfur cluster binding"/>
    <property type="evidence" value="ECO:0007669"/>
    <property type="project" value="UniProtKB-KW"/>
</dbReference>
<dbReference type="Pfam" id="PF04055">
    <property type="entry name" value="Radical_SAM"/>
    <property type="match status" value="1"/>
</dbReference>
<dbReference type="InterPro" id="IPR013785">
    <property type="entry name" value="Aldolase_TIM"/>
</dbReference>
<name>A0A844F5D0_CLOSV</name>
<dbReference type="SFLD" id="SFLDS00029">
    <property type="entry name" value="Radical_SAM"/>
    <property type="match status" value="1"/>
</dbReference>
<keyword evidence="5" id="KW-0408">Iron</keyword>
<keyword evidence="6" id="KW-0411">Iron-sulfur</keyword>
<evidence type="ECO:0000256" key="5">
    <source>
        <dbReference type="ARBA" id="ARBA00023004"/>
    </source>
</evidence>
<dbReference type="GO" id="GO:0016491">
    <property type="term" value="F:oxidoreductase activity"/>
    <property type="evidence" value="ECO:0007669"/>
    <property type="project" value="InterPro"/>
</dbReference>
<proteinExistence type="predicted"/>
<dbReference type="AlphaFoldDB" id="A0A844F5D0"/>
<dbReference type="InterPro" id="IPR000385">
    <property type="entry name" value="MoaA_NifB_PqqE_Fe-S-bd_CS"/>
</dbReference>
<dbReference type="SUPFAM" id="SSF102114">
    <property type="entry name" value="Radical SAM enzymes"/>
    <property type="match status" value="1"/>
</dbReference>
<dbReference type="PANTHER" id="PTHR43273">
    <property type="entry name" value="ANAEROBIC SULFATASE-MATURATING ENZYME HOMOLOG ASLB-RELATED"/>
    <property type="match status" value="1"/>
</dbReference>
<evidence type="ECO:0000256" key="1">
    <source>
        <dbReference type="ARBA" id="ARBA00001966"/>
    </source>
</evidence>
<dbReference type="SFLD" id="SFLDG01067">
    <property type="entry name" value="SPASM/twitch_domain_containing"/>
    <property type="match status" value="1"/>
</dbReference>
<dbReference type="GO" id="GO:0046872">
    <property type="term" value="F:metal ion binding"/>
    <property type="evidence" value="ECO:0007669"/>
    <property type="project" value="UniProtKB-KW"/>
</dbReference>
<gene>
    <name evidence="8" type="primary">ccpM</name>
    <name evidence="8" type="ORF">FYJ37_15490</name>
</gene>
<dbReference type="PROSITE" id="PS01305">
    <property type="entry name" value="MOAA_NIFB_PQQE"/>
    <property type="match status" value="1"/>
</dbReference>
<dbReference type="SFLD" id="SFLDG01384">
    <property type="entry name" value="thioether_bond_formation_requi"/>
    <property type="match status" value="1"/>
</dbReference>
<organism evidence="8 9">
    <name type="scientific">Clostridium scindens (strain JCM 10418 / VPI 12708)</name>
    <dbReference type="NCBI Taxonomy" id="29347"/>
    <lineage>
        <taxon>Bacteria</taxon>
        <taxon>Bacillati</taxon>
        <taxon>Bacillota</taxon>
        <taxon>Clostridia</taxon>
        <taxon>Lachnospirales</taxon>
        <taxon>Lachnospiraceae</taxon>
    </lineage>
</organism>
<dbReference type="CDD" id="cd01335">
    <property type="entry name" value="Radical_SAM"/>
    <property type="match status" value="1"/>
</dbReference>
<dbReference type="SFLD" id="SFLDG01386">
    <property type="entry name" value="main_SPASM_domain-containing"/>
    <property type="match status" value="1"/>
</dbReference>
<evidence type="ECO:0000256" key="3">
    <source>
        <dbReference type="ARBA" id="ARBA00022691"/>
    </source>
</evidence>
<evidence type="ECO:0000256" key="2">
    <source>
        <dbReference type="ARBA" id="ARBA00022485"/>
    </source>
</evidence>
<evidence type="ECO:0000313" key="8">
    <source>
        <dbReference type="EMBL" id="MSS41692.1"/>
    </source>
</evidence>
<comment type="cofactor">
    <cofactor evidence="1">
        <name>[4Fe-4S] cluster</name>
        <dbReference type="ChEBI" id="CHEBI:49883"/>
    </cofactor>
</comment>
<dbReference type="InterPro" id="IPR007197">
    <property type="entry name" value="rSAM"/>
</dbReference>
<keyword evidence="3" id="KW-0949">S-adenosyl-L-methionine</keyword>
<dbReference type="PROSITE" id="PS51918">
    <property type="entry name" value="RADICAL_SAM"/>
    <property type="match status" value="1"/>
</dbReference>
<dbReference type="InterPro" id="IPR023867">
    <property type="entry name" value="Sulphatase_maturase_rSAM"/>
</dbReference>
<dbReference type="InterPro" id="IPR058240">
    <property type="entry name" value="rSAM_sf"/>
</dbReference>
<evidence type="ECO:0000256" key="4">
    <source>
        <dbReference type="ARBA" id="ARBA00022723"/>
    </source>
</evidence>
<protein>
    <submittedName>
        <fullName evidence="8">Cys-rich peptide radical SAM maturase CcpM</fullName>
    </submittedName>
</protein>